<dbReference type="RefSeq" id="WP_392392445.1">
    <property type="nucleotide sequence ID" value="NZ_JAURTK010000001.1"/>
</dbReference>
<dbReference type="PANTHER" id="PTHR23028:SF131">
    <property type="entry name" value="BLR2367 PROTEIN"/>
    <property type="match status" value="1"/>
</dbReference>
<proteinExistence type="predicted"/>
<protein>
    <submittedName>
        <fullName evidence="3">Peptidoglycan/LPS O-acetylase OafA/YrhL</fullName>
    </submittedName>
</protein>
<dbReference type="Proteomes" id="UP001229486">
    <property type="component" value="Unassembled WGS sequence"/>
</dbReference>
<feature type="transmembrane region" description="Helical" evidence="1">
    <location>
        <begin position="257"/>
        <end position="274"/>
    </location>
</feature>
<feature type="transmembrane region" description="Helical" evidence="1">
    <location>
        <begin position="318"/>
        <end position="342"/>
    </location>
</feature>
<evidence type="ECO:0000313" key="3">
    <source>
        <dbReference type="EMBL" id="MDP9644778.1"/>
    </source>
</evidence>
<feature type="transmembrane region" description="Helical" evidence="1">
    <location>
        <begin position="21"/>
        <end position="38"/>
    </location>
</feature>
<comment type="caution">
    <text evidence="3">The sequence shown here is derived from an EMBL/GenBank/DDBJ whole genome shotgun (WGS) entry which is preliminary data.</text>
</comment>
<dbReference type="InterPro" id="IPR002656">
    <property type="entry name" value="Acyl_transf_3_dom"/>
</dbReference>
<feature type="domain" description="Acyltransferase 3" evidence="2">
    <location>
        <begin position="21"/>
        <end position="332"/>
    </location>
</feature>
<feature type="transmembrane region" description="Helical" evidence="1">
    <location>
        <begin position="178"/>
        <end position="197"/>
    </location>
</feature>
<gene>
    <name evidence="3" type="ORF">J2793_000200</name>
</gene>
<feature type="transmembrane region" description="Helical" evidence="1">
    <location>
        <begin position="133"/>
        <end position="157"/>
    </location>
</feature>
<evidence type="ECO:0000313" key="4">
    <source>
        <dbReference type="Proteomes" id="UP001229486"/>
    </source>
</evidence>
<keyword evidence="1" id="KW-0472">Membrane</keyword>
<feature type="transmembrane region" description="Helical" evidence="1">
    <location>
        <begin position="294"/>
        <end position="312"/>
    </location>
</feature>
<name>A0AB73I453_9BURK</name>
<dbReference type="Pfam" id="PF01757">
    <property type="entry name" value="Acyl_transf_3"/>
    <property type="match status" value="1"/>
</dbReference>
<sequence length="366" mass="40129">MAERMADRIADRVGGIRQFRSIQTLRALAALGVVAFHAEGNVATYGWATHFFHQISRFGEIGVDVFFVISGFVMVLVTHGKPPGVASAKAFIVARIARVVPLYWALTSLFIVLLLVVPGAFGNASLNVGHAVASYLFFPWLNWIHVTAPVVGVGWTLNYEMWFYGVFAVSMCLRRYRLLVVAAFLAVMSALHFVHAGGVAFSFYTNPIVMEFVFGTLVGWVYATGRAVPITVAAAIVVSIMAAGKVFAPALSDTNRFLVFGLPAFAVVVAGLSLENKLRWNAWLELVGDSSYSLYLTHVFSVPVCVKLLQIFDRQHRMPGDLVCVVVVLASVAVGLASYQWLERPMNRMGKRLIGRTRATAEPVRN</sequence>
<feature type="transmembrane region" description="Helical" evidence="1">
    <location>
        <begin position="58"/>
        <end position="78"/>
    </location>
</feature>
<keyword evidence="1" id="KW-0812">Transmembrane</keyword>
<accession>A0AB73I453</accession>
<keyword evidence="1" id="KW-1133">Transmembrane helix</keyword>
<dbReference type="EMBL" id="JAURTK010000001">
    <property type="protein sequence ID" value="MDP9644778.1"/>
    <property type="molecule type" value="Genomic_DNA"/>
</dbReference>
<reference evidence="3" key="1">
    <citation type="submission" date="2023-07" db="EMBL/GenBank/DDBJ databases">
        <title>Sorghum-associated microbial communities from plants grown in Nebraska, USA.</title>
        <authorList>
            <person name="Schachtman D."/>
        </authorList>
    </citation>
    <scope>NUCLEOTIDE SEQUENCE</scope>
    <source>
        <strain evidence="3">DS1061</strain>
    </source>
</reference>
<dbReference type="GO" id="GO:0000271">
    <property type="term" value="P:polysaccharide biosynthetic process"/>
    <property type="evidence" value="ECO:0007669"/>
    <property type="project" value="TreeGrafter"/>
</dbReference>
<dbReference type="GO" id="GO:0016747">
    <property type="term" value="F:acyltransferase activity, transferring groups other than amino-acyl groups"/>
    <property type="evidence" value="ECO:0007669"/>
    <property type="project" value="InterPro"/>
</dbReference>
<dbReference type="GO" id="GO:0016020">
    <property type="term" value="C:membrane"/>
    <property type="evidence" value="ECO:0007669"/>
    <property type="project" value="TreeGrafter"/>
</dbReference>
<dbReference type="PANTHER" id="PTHR23028">
    <property type="entry name" value="ACETYLTRANSFERASE"/>
    <property type="match status" value="1"/>
</dbReference>
<organism evidence="3 4">
    <name type="scientific">Paraburkholderia caledonica</name>
    <dbReference type="NCBI Taxonomy" id="134536"/>
    <lineage>
        <taxon>Bacteria</taxon>
        <taxon>Pseudomonadati</taxon>
        <taxon>Pseudomonadota</taxon>
        <taxon>Betaproteobacteria</taxon>
        <taxon>Burkholderiales</taxon>
        <taxon>Burkholderiaceae</taxon>
        <taxon>Paraburkholderia</taxon>
    </lineage>
</organism>
<feature type="transmembrane region" description="Helical" evidence="1">
    <location>
        <begin position="99"/>
        <end position="121"/>
    </location>
</feature>
<evidence type="ECO:0000259" key="2">
    <source>
        <dbReference type="Pfam" id="PF01757"/>
    </source>
</evidence>
<evidence type="ECO:0000256" key="1">
    <source>
        <dbReference type="SAM" id="Phobius"/>
    </source>
</evidence>
<dbReference type="AlphaFoldDB" id="A0AB73I453"/>
<dbReference type="InterPro" id="IPR050879">
    <property type="entry name" value="Acyltransferase_3"/>
</dbReference>
<feature type="transmembrane region" description="Helical" evidence="1">
    <location>
        <begin position="230"/>
        <end position="251"/>
    </location>
</feature>